<name>A0ABP1QBU4_9HEXA</name>
<organism evidence="2 3">
    <name type="scientific">Orchesella dallaii</name>
    <dbReference type="NCBI Taxonomy" id="48710"/>
    <lineage>
        <taxon>Eukaryota</taxon>
        <taxon>Metazoa</taxon>
        <taxon>Ecdysozoa</taxon>
        <taxon>Arthropoda</taxon>
        <taxon>Hexapoda</taxon>
        <taxon>Collembola</taxon>
        <taxon>Entomobryomorpha</taxon>
        <taxon>Entomobryoidea</taxon>
        <taxon>Orchesellidae</taxon>
        <taxon>Orchesellinae</taxon>
        <taxon>Orchesella</taxon>
    </lineage>
</organism>
<comment type="caution">
    <text evidence="2">The sequence shown here is derived from an EMBL/GenBank/DDBJ whole genome shotgun (WGS) entry which is preliminary data.</text>
</comment>
<dbReference type="EMBL" id="CAXLJM020000028">
    <property type="protein sequence ID" value="CAL8097083.1"/>
    <property type="molecule type" value="Genomic_DNA"/>
</dbReference>
<feature type="compositionally biased region" description="Polar residues" evidence="1">
    <location>
        <begin position="123"/>
        <end position="132"/>
    </location>
</feature>
<feature type="region of interest" description="Disordered" evidence="1">
    <location>
        <begin position="530"/>
        <end position="578"/>
    </location>
</feature>
<proteinExistence type="predicted"/>
<feature type="region of interest" description="Disordered" evidence="1">
    <location>
        <begin position="123"/>
        <end position="153"/>
    </location>
</feature>
<accession>A0ABP1QBU4</accession>
<feature type="compositionally biased region" description="Polar residues" evidence="1">
    <location>
        <begin position="138"/>
        <end position="153"/>
    </location>
</feature>
<sequence>MAPIDKGIFILVMLFSVILTINCLSFKEKLTAYAEKSEDTRIKTNEVKIRLESDTLRPVVNCQNIAGSNTKGCKQGQFERTRTNYSPITTYGKPLTSVTSDRNKTLSLWEITKHILLPFQNNIRNEPISNPNLKGDSQKSYGENSLQNGTKVASKQPLKDFLMTVKTEFDEAMKKGIGKGASRNSNATENYVNSEIQQQQEQQRSKKDVGGSGIRDVLWHTAKALWSVNKEHFLPTFLHTKTGGKLSLIRDSIFKPIAILSQYKSGVREINNEKWKSLSRLTSFGSGWGNPKSQLVVVKYLPKTPFFTLARYIFRLSKHTVITKWRLRRALLDLQIRALKKLLRIISNKNISQKIAIIKILTNAVWKGKRAFLRIVTGNKHSSPSEGTTYEGKDNAFNVDITYGSLSKPVGGGSDDGWRINNFQPNVRDTFTPPPPNPYSYYPSYSNPAPSPLYAVPDPLIQSPSYARAIKTIGVHPSNYQYQSDDDRSRDVVGALPSPTPTVVYFAENTSPDPEKHVTNDKNSVIEKPTSYSYHYSGPQQDSSPSTYLPYLSKGPHESSLYPHSNRESKSGTTTPSPFRLKLLEYMSAPTTL</sequence>
<keyword evidence="3" id="KW-1185">Reference proteome</keyword>
<evidence type="ECO:0000313" key="3">
    <source>
        <dbReference type="Proteomes" id="UP001642540"/>
    </source>
</evidence>
<feature type="compositionally biased region" description="Polar residues" evidence="1">
    <location>
        <begin position="530"/>
        <end position="547"/>
    </location>
</feature>
<evidence type="ECO:0000313" key="2">
    <source>
        <dbReference type="EMBL" id="CAL8097083.1"/>
    </source>
</evidence>
<reference evidence="2 3" key="1">
    <citation type="submission" date="2024-08" db="EMBL/GenBank/DDBJ databases">
        <authorList>
            <person name="Cucini C."/>
            <person name="Frati F."/>
        </authorList>
    </citation>
    <scope>NUCLEOTIDE SEQUENCE [LARGE SCALE GENOMIC DNA]</scope>
</reference>
<dbReference type="Proteomes" id="UP001642540">
    <property type="component" value="Unassembled WGS sequence"/>
</dbReference>
<evidence type="ECO:0000256" key="1">
    <source>
        <dbReference type="SAM" id="MobiDB-lite"/>
    </source>
</evidence>
<protein>
    <submittedName>
        <fullName evidence="2">Uncharacterized protein</fullName>
    </submittedName>
</protein>
<gene>
    <name evidence="2" type="ORF">ODALV1_LOCUS9541</name>
</gene>